<reference evidence="2 3" key="1">
    <citation type="submission" date="2023-01" db="EMBL/GenBank/DDBJ databases">
        <title>Analysis of 21 Apiospora genomes using comparative genomics revels a genus with tremendous synthesis potential of carbohydrate active enzymes and secondary metabolites.</title>
        <authorList>
            <person name="Sorensen T."/>
        </authorList>
    </citation>
    <scope>NUCLEOTIDE SEQUENCE [LARGE SCALE GENOMIC DNA]</scope>
    <source>
        <strain evidence="2 3">CBS 20057</strain>
    </source>
</reference>
<evidence type="ECO:0000313" key="2">
    <source>
        <dbReference type="EMBL" id="KAK8040402.1"/>
    </source>
</evidence>
<feature type="compositionally biased region" description="Polar residues" evidence="1">
    <location>
        <begin position="133"/>
        <end position="154"/>
    </location>
</feature>
<feature type="compositionally biased region" description="Polar residues" evidence="1">
    <location>
        <begin position="195"/>
        <end position="207"/>
    </location>
</feature>
<accession>A0ABR1T1S1</accession>
<feature type="compositionally biased region" description="Low complexity" evidence="1">
    <location>
        <begin position="99"/>
        <end position="113"/>
    </location>
</feature>
<evidence type="ECO:0000256" key="1">
    <source>
        <dbReference type="SAM" id="MobiDB-lite"/>
    </source>
</evidence>
<feature type="region of interest" description="Disordered" evidence="1">
    <location>
        <begin position="324"/>
        <end position="344"/>
    </location>
</feature>
<dbReference type="EMBL" id="JAQQWI010000001">
    <property type="protein sequence ID" value="KAK8040402.1"/>
    <property type="molecule type" value="Genomic_DNA"/>
</dbReference>
<feature type="compositionally biased region" description="Basic and acidic residues" evidence="1">
    <location>
        <begin position="324"/>
        <end position="334"/>
    </location>
</feature>
<feature type="region of interest" description="Disordered" evidence="1">
    <location>
        <begin position="80"/>
        <end position="232"/>
    </location>
</feature>
<keyword evidence="3" id="KW-1185">Reference proteome</keyword>
<name>A0ABR1T1S1_9PEZI</name>
<evidence type="ECO:0000313" key="3">
    <source>
        <dbReference type="Proteomes" id="UP001396898"/>
    </source>
</evidence>
<gene>
    <name evidence="2" type="ORF">PG991_000190</name>
</gene>
<comment type="caution">
    <text evidence="2">The sequence shown here is derived from an EMBL/GenBank/DDBJ whole genome shotgun (WGS) entry which is preliminary data.</text>
</comment>
<protein>
    <submittedName>
        <fullName evidence="2">Uncharacterized protein</fullName>
    </submittedName>
</protein>
<sequence length="344" mass="37187">MLRPLDDTDDAPVDSATDSPIILDSPRSVRSRPIAIELPVPKKITSSSSSVYTPPAPLSARGDVPGAYFPFHEEQNRVYHSHPFHLDASKARQRSIQKASQSRSSEQQPESAPTPTVTGRAPSPATEPMPSTRPDSSYTAPPATVSMSSANTPVASYIPSGVHASPLPMGKYYPSNYEKRKEEKRMQQPPRPVAANSQSMSVKSDTQVPMYRPDTTSPVGHSRNESEAKRRLQQYQRDMIAQATLALNGGNVNAAALNAIQLRNMGFTSVTKPNKPNKPRLEPLGSPGPVTPMELESADDGYIGARVASSGDSAHIEEIARAIRADEERKRREGASSPAVELSS</sequence>
<feature type="region of interest" description="Disordered" evidence="1">
    <location>
        <begin position="1"/>
        <end position="68"/>
    </location>
</feature>
<proteinExistence type="predicted"/>
<feature type="compositionally biased region" description="Basic and acidic residues" evidence="1">
    <location>
        <begin position="177"/>
        <end position="186"/>
    </location>
</feature>
<dbReference type="Proteomes" id="UP001396898">
    <property type="component" value="Unassembled WGS sequence"/>
</dbReference>
<organism evidence="2 3">
    <name type="scientific">Apiospora marii</name>
    <dbReference type="NCBI Taxonomy" id="335849"/>
    <lineage>
        <taxon>Eukaryota</taxon>
        <taxon>Fungi</taxon>
        <taxon>Dikarya</taxon>
        <taxon>Ascomycota</taxon>
        <taxon>Pezizomycotina</taxon>
        <taxon>Sordariomycetes</taxon>
        <taxon>Xylariomycetidae</taxon>
        <taxon>Amphisphaeriales</taxon>
        <taxon>Apiosporaceae</taxon>
        <taxon>Apiospora</taxon>
    </lineage>
</organism>
<feature type="region of interest" description="Disordered" evidence="1">
    <location>
        <begin position="269"/>
        <end position="298"/>
    </location>
</feature>